<reference evidence="2 3" key="1">
    <citation type="submission" date="2019-04" db="EMBL/GenBank/DDBJ databases">
        <title>Herbidospora sp. NEAU-GS14.nov., a novel actinomycete isolated from soil.</title>
        <authorList>
            <person name="Han L."/>
        </authorList>
    </citation>
    <scope>NUCLEOTIDE SEQUENCE [LARGE SCALE GENOMIC DNA]</scope>
    <source>
        <strain evidence="2 3">NEAU-GS14</strain>
    </source>
</reference>
<accession>A0A4U3MG05</accession>
<dbReference type="CDD" id="cd00060">
    <property type="entry name" value="FHA"/>
    <property type="match status" value="1"/>
</dbReference>
<evidence type="ECO:0000313" key="2">
    <source>
        <dbReference type="EMBL" id="TKK88111.1"/>
    </source>
</evidence>
<dbReference type="Proteomes" id="UP000308705">
    <property type="component" value="Unassembled WGS sequence"/>
</dbReference>
<protein>
    <submittedName>
        <fullName evidence="2">Uncharacterized protein</fullName>
    </submittedName>
</protein>
<dbReference type="OrthoDB" id="3474881at2"/>
<feature type="coiled-coil region" evidence="1">
    <location>
        <begin position="163"/>
        <end position="190"/>
    </location>
</feature>
<evidence type="ECO:0000256" key="1">
    <source>
        <dbReference type="SAM" id="Coils"/>
    </source>
</evidence>
<sequence length="395" mass="45222">MSEIARRPVDLAPLSPELNPQVMVWAAELRTQFTALGMSINLFCRLHPIDKGTVSRYLNGKRVPVDRWFLDRIIAMRASSGSQVTDDVRAHLIDLQMAALKVAHPHEYKVRKVSDQLEVAVTSWKEAERYAHTLENELTERSRLFHEIRAESESLRTGWNEDRIRFQREIIDLRQQLELARERARITEMRVLMLEELLDRLETSQHFKDTFGSDGNYEDNGYGQTLTVEWNHGTTRKTRRHLLTQEPLTFGRNPSCTICLDQTDTGLSKQAGSVRLEKGLIWLVSESTTTPLAVVDDLGLRSILTPGRRQLVEGRLRILIEGTRDRYELVLHGPKPQVTGHQTASHPEVQINETDRMALIALFSGYLEDSPRYDPYPKSYAVAAARLGFATHYAR</sequence>
<comment type="caution">
    <text evidence="2">The sequence shown here is derived from an EMBL/GenBank/DDBJ whole genome shotgun (WGS) entry which is preliminary data.</text>
</comment>
<keyword evidence="1" id="KW-0175">Coiled coil</keyword>
<name>A0A4U3MG05_9ACTN</name>
<dbReference type="RefSeq" id="WP_137247568.1">
    <property type="nucleotide sequence ID" value="NZ_SZQA01000012.1"/>
</dbReference>
<evidence type="ECO:0000313" key="3">
    <source>
        <dbReference type="Proteomes" id="UP000308705"/>
    </source>
</evidence>
<organism evidence="2 3">
    <name type="scientific">Herbidospora galbida</name>
    <dbReference type="NCBI Taxonomy" id="2575442"/>
    <lineage>
        <taxon>Bacteria</taxon>
        <taxon>Bacillati</taxon>
        <taxon>Actinomycetota</taxon>
        <taxon>Actinomycetes</taxon>
        <taxon>Streptosporangiales</taxon>
        <taxon>Streptosporangiaceae</taxon>
        <taxon>Herbidospora</taxon>
    </lineage>
</organism>
<keyword evidence="3" id="KW-1185">Reference proteome</keyword>
<gene>
    <name evidence="2" type="ORF">FDA94_14390</name>
</gene>
<dbReference type="AlphaFoldDB" id="A0A4U3MG05"/>
<dbReference type="EMBL" id="SZQA01000012">
    <property type="protein sequence ID" value="TKK88111.1"/>
    <property type="molecule type" value="Genomic_DNA"/>
</dbReference>
<proteinExistence type="predicted"/>